<dbReference type="Pfam" id="PF01266">
    <property type="entry name" value="DAO"/>
    <property type="match status" value="1"/>
</dbReference>
<dbReference type="Gene3D" id="3.30.9.10">
    <property type="entry name" value="D-Amino Acid Oxidase, subunit A, domain 2"/>
    <property type="match status" value="1"/>
</dbReference>
<dbReference type="EMBL" id="CAFBQF010000001">
    <property type="protein sequence ID" value="CAB5043995.1"/>
    <property type="molecule type" value="Genomic_DNA"/>
</dbReference>
<dbReference type="GO" id="GO:0009228">
    <property type="term" value="P:thiamine biosynthetic process"/>
    <property type="evidence" value="ECO:0007669"/>
    <property type="project" value="UniProtKB-KW"/>
</dbReference>
<dbReference type="EMBL" id="CAEZZQ010000107">
    <property type="protein sequence ID" value="CAB4783608.1"/>
    <property type="molecule type" value="Genomic_DNA"/>
</dbReference>
<dbReference type="PANTHER" id="PTHR13847:SF289">
    <property type="entry name" value="GLYCINE OXIDASE"/>
    <property type="match status" value="1"/>
</dbReference>
<dbReference type="Gene3D" id="3.50.50.60">
    <property type="entry name" value="FAD/NAD(P)-binding domain"/>
    <property type="match status" value="1"/>
</dbReference>
<keyword evidence="3" id="KW-0560">Oxidoreductase</keyword>
<protein>
    <submittedName>
        <fullName evidence="6">Unannotated protein</fullName>
    </submittedName>
</protein>
<evidence type="ECO:0000313" key="7">
    <source>
        <dbReference type="EMBL" id="CAB4906440.1"/>
    </source>
</evidence>
<feature type="domain" description="FAD dependent oxidoreductase" evidence="4">
    <location>
        <begin position="7"/>
        <end position="365"/>
    </location>
</feature>
<proteinExistence type="predicted"/>
<evidence type="ECO:0000313" key="9">
    <source>
        <dbReference type="EMBL" id="CAB5043995.1"/>
    </source>
</evidence>
<dbReference type="InterPro" id="IPR036188">
    <property type="entry name" value="FAD/NAD-bd_sf"/>
</dbReference>
<evidence type="ECO:0000256" key="3">
    <source>
        <dbReference type="ARBA" id="ARBA00023002"/>
    </source>
</evidence>
<dbReference type="SUPFAM" id="SSF54373">
    <property type="entry name" value="FAD-linked reductases, C-terminal domain"/>
    <property type="match status" value="1"/>
</dbReference>
<sequence length="388" mass="41905">MVNYERHVAIIGGGVIGLSAALTAAQHGHRVTVLDPVIENHARGTGASWMAGGMLAPVTEAWFGEEARLALDIAALKAWPAFARNISAIAQQELAINTTGTLQIALDIDDARELERIRNFQNSVGLDAYALSRDELLDLEPLLSPNVVGGSLISTDLSVDNRSLVLALKSACEKVGVHFVSKRVTEIQRKGKRVHQVVTTDERLEVDELVIAAGAWSSELVNMLELSNPRSIPTIRPIRGEILRLRSDITAITHTLRAQVHGFQVYLVPRAHGEIVVGATQFERGFDARPTAGGVYELLRDSRELLPYISEMEFLEAGVGLRPGSPDNAPIIDRLPGVENAILATGHYRNGILLTSIAGEVVAALIAHREAPADAQFVSLARFSGVVQ</sequence>
<dbReference type="UniPathway" id="UPA00060"/>
<gene>
    <name evidence="5" type="ORF">UFOPK2593_00103</name>
    <name evidence="6" type="ORF">UFOPK2894_01362</name>
    <name evidence="7" type="ORF">UFOPK3492_01224</name>
    <name evidence="8" type="ORF">UFOPK4234_01017</name>
    <name evidence="9" type="ORF">UFOPK4295_00058</name>
</gene>
<dbReference type="GO" id="GO:0005737">
    <property type="term" value="C:cytoplasm"/>
    <property type="evidence" value="ECO:0007669"/>
    <property type="project" value="TreeGrafter"/>
</dbReference>
<dbReference type="GO" id="GO:0016491">
    <property type="term" value="F:oxidoreductase activity"/>
    <property type="evidence" value="ECO:0007669"/>
    <property type="project" value="UniProtKB-KW"/>
</dbReference>
<dbReference type="SUPFAM" id="SSF51905">
    <property type="entry name" value="FAD/NAD(P)-binding domain"/>
    <property type="match status" value="1"/>
</dbReference>
<dbReference type="EMBL" id="CAEZXW010000003">
    <property type="protein sequence ID" value="CAB4691832.1"/>
    <property type="molecule type" value="Genomic_DNA"/>
</dbReference>
<dbReference type="InterPro" id="IPR006076">
    <property type="entry name" value="FAD-dep_OxRdtase"/>
</dbReference>
<dbReference type="AlphaFoldDB" id="A0A6J6WKQ3"/>
<name>A0A6J6WKQ3_9ZZZZ</name>
<evidence type="ECO:0000313" key="6">
    <source>
        <dbReference type="EMBL" id="CAB4783608.1"/>
    </source>
</evidence>
<dbReference type="EMBL" id="CAFBMD010000125">
    <property type="protein sequence ID" value="CAB4906440.1"/>
    <property type="molecule type" value="Genomic_DNA"/>
</dbReference>
<evidence type="ECO:0000259" key="4">
    <source>
        <dbReference type="Pfam" id="PF01266"/>
    </source>
</evidence>
<evidence type="ECO:0000313" key="8">
    <source>
        <dbReference type="EMBL" id="CAB5039801.1"/>
    </source>
</evidence>
<dbReference type="PANTHER" id="PTHR13847">
    <property type="entry name" value="SARCOSINE DEHYDROGENASE-RELATED"/>
    <property type="match status" value="1"/>
</dbReference>
<reference evidence="6" key="1">
    <citation type="submission" date="2020-05" db="EMBL/GenBank/DDBJ databases">
        <authorList>
            <person name="Chiriac C."/>
            <person name="Salcher M."/>
            <person name="Ghai R."/>
            <person name="Kavagutti S V."/>
        </authorList>
    </citation>
    <scope>NUCLEOTIDE SEQUENCE</scope>
</reference>
<evidence type="ECO:0000256" key="1">
    <source>
        <dbReference type="ARBA" id="ARBA00004948"/>
    </source>
</evidence>
<dbReference type="NCBIfam" id="TIGR02352">
    <property type="entry name" value="thiamin_ThiO"/>
    <property type="match status" value="1"/>
</dbReference>
<comment type="pathway">
    <text evidence="1">Cofactor biosynthesis; thiamine diphosphate biosynthesis.</text>
</comment>
<organism evidence="6">
    <name type="scientific">freshwater metagenome</name>
    <dbReference type="NCBI Taxonomy" id="449393"/>
    <lineage>
        <taxon>unclassified sequences</taxon>
        <taxon>metagenomes</taxon>
        <taxon>ecological metagenomes</taxon>
    </lineage>
</organism>
<dbReference type="EMBL" id="CAFBQA010000056">
    <property type="protein sequence ID" value="CAB5039801.1"/>
    <property type="molecule type" value="Genomic_DNA"/>
</dbReference>
<dbReference type="InterPro" id="IPR012727">
    <property type="entry name" value="Gly_oxidase_ThiO"/>
</dbReference>
<keyword evidence="2" id="KW-0784">Thiamine biosynthesis</keyword>
<dbReference type="GO" id="GO:0050660">
    <property type="term" value="F:flavin adenine dinucleotide binding"/>
    <property type="evidence" value="ECO:0007669"/>
    <property type="project" value="InterPro"/>
</dbReference>
<evidence type="ECO:0000256" key="2">
    <source>
        <dbReference type="ARBA" id="ARBA00022977"/>
    </source>
</evidence>
<dbReference type="GO" id="GO:0009229">
    <property type="term" value="P:thiamine diphosphate biosynthetic process"/>
    <property type="evidence" value="ECO:0007669"/>
    <property type="project" value="UniProtKB-UniPathway"/>
</dbReference>
<evidence type="ECO:0000313" key="5">
    <source>
        <dbReference type="EMBL" id="CAB4691832.1"/>
    </source>
</evidence>
<accession>A0A6J6WKQ3</accession>